<dbReference type="InterPro" id="IPR011050">
    <property type="entry name" value="Pectin_lyase_fold/virulence"/>
</dbReference>
<name>A0ABQ0NXE6_9PROT</name>
<dbReference type="InterPro" id="IPR012334">
    <property type="entry name" value="Pectin_lyas_fold"/>
</dbReference>
<dbReference type="Proteomes" id="UP001062901">
    <property type="component" value="Unassembled WGS sequence"/>
</dbReference>
<keyword evidence="3 4" id="KW-0326">Glycosidase</keyword>
<dbReference type="EMBL" id="BAQD01000007">
    <property type="protein sequence ID" value="GBQ05789.1"/>
    <property type="molecule type" value="Genomic_DNA"/>
</dbReference>
<evidence type="ECO:0000256" key="3">
    <source>
        <dbReference type="ARBA" id="ARBA00023295"/>
    </source>
</evidence>
<protein>
    <recommendedName>
        <fullName evidence="7">Polygalacturonase</fullName>
    </recommendedName>
</protein>
<evidence type="ECO:0000256" key="2">
    <source>
        <dbReference type="ARBA" id="ARBA00022801"/>
    </source>
</evidence>
<evidence type="ECO:0000313" key="6">
    <source>
        <dbReference type="Proteomes" id="UP001062901"/>
    </source>
</evidence>
<sequence length="309" mass="33571">MLDHDGKSCRPFLTFDHTDGGGLVGEGRIDGQGGQLIDGQPVSWWQIARQAQQVGSKQNNPRLIVLDHARNITFYHITLQNAANFHVMADHVRGATFWGVVIDAPADARNTDGIDPASAEDVTIAHSFIRTGDDNVAIKAGANGGGSHYISLTDNHFYWGHGLSIGSETAGGVQHILVKNMVLDGTTSGLRIKSDTTRGGEVQNVTYENICLRSNRWPIFFDTHYEGRDGGNLIPVYRNIALDHLRGSGGEAVFNGYDAKHIMSVFLRDAVVTGVSLKQNYATLIPVVSASGEQTKIFDCTSAWLPFPQ</sequence>
<evidence type="ECO:0000256" key="4">
    <source>
        <dbReference type="RuleBase" id="RU361169"/>
    </source>
</evidence>
<dbReference type="Gene3D" id="2.160.20.10">
    <property type="entry name" value="Single-stranded right-handed beta-helix, Pectin lyase-like"/>
    <property type="match status" value="1"/>
</dbReference>
<dbReference type="PANTHER" id="PTHR31339">
    <property type="entry name" value="PECTIN LYASE-RELATED"/>
    <property type="match status" value="1"/>
</dbReference>
<dbReference type="SUPFAM" id="SSF51126">
    <property type="entry name" value="Pectin lyase-like"/>
    <property type="match status" value="1"/>
</dbReference>
<evidence type="ECO:0008006" key="7">
    <source>
        <dbReference type="Google" id="ProtNLM"/>
    </source>
</evidence>
<dbReference type="InterPro" id="IPR051801">
    <property type="entry name" value="GH28_Enzymes"/>
</dbReference>
<comment type="similarity">
    <text evidence="1 4">Belongs to the glycosyl hydrolase 28 family.</text>
</comment>
<dbReference type="PANTHER" id="PTHR31339:SF9">
    <property type="entry name" value="PLASMIN AND FIBRONECTIN-BINDING PROTEIN A"/>
    <property type="match status" value="1"/>
</dbReference>
<keyword evidence="2 4" id="KW-0378">Hydrolase</keyword>
<comment type="caution">
    <text evidence="5">The sequence shown here is derived from an EMBL/GenBank/DDBJ whole genome shotgun (WGS) entry which is preliminary data.</text>
</comment>
<keyword evidence="6" id="KW-1185">Reference proteome</keyword>
<evidence type="ECO:0000313" key="5">
    <source>
        <dbReference type="EMBL" id="GBQ05789.1"/>
    </source>
</evidence>
<dbReference type="Pfam" id="PF00295">
    <property type="entry name" value="Glyco_hydro_28"/>
    <property type="match status" value="1"/>
</dbReference>
<organism evidence="5 6">
    <name type="scientific">Saccharibacter floricola DSM 15669</name>
    <dbReference type="NCBI Taxonomy" id="1123227"/>
    <lineage>
        <taxon>Bacteria</taxon>
        <taxon>Pseudomonadati</taxon>
        <taxon>Pseudomonadota</taxon>
        <taxon>Alphaproteobacteria</taxon>
        <taxon>Acetobacterales</taxon>
        <taxon>Acetobacteraceae</taxon>
        <taxon>Saccharibacter</taxon>
    </lineage>
</organism>
<evidence type="ECO:0000256" key="1">
    <source>
        <dbReference type="ARBA" id="ARBA00008834"/>
    </source>
</evidence>
<accession>A0ABQ0NXE6</accession>
<reference evidence="5" key="1">
    <citation type="submission" date="2013-04" db="EMBL/GenBank/DDBJ databases">
        <title>The genome sequencing project of 58 acetic acid bacteria.</title>
        <authorList>
            <person name="Okamoto-Kainuma A."/>
            <person name="Ishikawa M."/>
            <person name="Umino S."/>
            <person name="Koizumi Y."/>
            <person name="Shiwa Y."/>
            <person name="Yoshikawa H."/>
            <person name="Matsutani M."/>
            <person name="Matsushita K."/>
        </authorList>
    </citation>
    <scope>NUCLEOTIDE SEQUENCE</scope>
    <source>
        <strain evidence="5">DSM 15669</strain>
    </source>
</reference>
<dbReference type="InterPro" id="IPR000743">
    <property type="entry name" value="Glyco_hydro_28"/>
</dbReference>
<proteinExistence type="inferred from homology"/>
<dbReference type="PROSITE" id="PS00502">
    <property type="entry name" value="POLYGALACTURONASE"/>
    <property type="match status" value="1"/>
</dbReference>
<gene>
    <name evidence="5" type="ORF">AA15669_0633</name>
</gene>